<feature type="transmembrane region" description="Helical" evidence="1">
    <location>
        <begin position="143"/>
        <end position="164"/>
    </location>
</feature>
<reference evidence="2 3" key="1">
    <citation type="submission" date="2019-11" db="EMBL/GenBank/DDBJ databases">
        <title>Caenimonas koreensis gen. nov., sp. nov., isolated from activated sludge.</title>
        <authorList>
            <person name="Seung H.R."/>
        </authorList>
    </citation>
    <scope>NUCLEOTIDE SEQUENCE [LARGE SCALE GENOMIC DNA]</scope>
    <source>
        <strain evidence="2 3">EMB320</strain>
    </source>
</reference>
<keyword evidence="1" id="KW-1133">Transmembrane helix</keyword>
<name>A0A844ARN2_9BURK</name>
<feature type="transmembrane region" description="Helical" evidence="1">
    <location>
        <begin position="301"/>
        <end position="320"/>
    </location>
</feature>
<dbReference type="SUPFAM" id="SSF103473">
    <property type="entry name" value="MFS general substrate transporter"/>
    <property type="match status" value="1"/>
</dbReference>
<dbReference type="EMBL" id="WJBU01000005">
    <property type="protein sequence ID" value="MRD46724.1"/>
    <property type="molecule type" value="Genomic_DNA"/>
</dbReference>
<evidence type="ECO:0000313" key="2">
    <source>
        <dbReference type="EMBL" id="MRD46724.1"/>
    </source>
</evidence>
<feature type="transmembrane region" description="Helical" evidence="1">
    <location>
        <begin position="249"/>
        <end position="268"/>
    </location>
</feature>
<dbReference type="InterPro" id="IPR010645">
    <property type="entry name" value="MFS_4"/>
</dbReference>
<keyword evidence="1" id="KW-0472">Membrane</keyword>
<dbReference type="OrthoDB" id="9797953at2"/>
<feature type="transmembrane region" description="Helical" evidence="1">
    <location>
        <begin position="341"/>
        <end position="357"/>
    </location>
</feature>
<proteinExistence type="predicted"/>
<dbReference type="Proteomes" id="UP000487350">
    <property type="component" value="Unassembled WGS sequence"/>
</dbReference>
<keyword evidence="1" id="KW-0812">Transmembrane</keyword>
<feature type="transmembrane region" description="Helical" evidence="1">
    <location>
        <begin position="369"/>
        <end position="387"/>
    </location>
</feature>
<accession>A0A844ARN2</accession>
<sequence length="395" mass="41054">MTSATSRVSLSPAAVLVAGLLSLSVAMGIGRFAFTPMLPLMLAEGQLDIATAGWVAAANYVGYLLGAMTASRLKWSATRLCAAALLMTVVLTAAMALPVPAWVWAAMRLLAGACSAWAFVGTSVWCLGALARLQRPAWGSSMYAGVGLGIAAAGMYCLVGASLGAAAPSLWMQLAVFATLLCLPVWLMLRRLDAPLPAAASLPEATAAPAGLRGLAICYGVFGFGYILPATFLPVLARSVVEDPRLFGLAWPVFGTMAAVSALVAGVLLRRATRLQVWAVSNVLMGVGVLLPSLWLAGWSIALSALLVGGTFMIVTLAGVQEIRARATGDPTRLVARMTSAFAVGQIAGPVASSLLLHVPTLREQGLDLALQAGALALFLAAAWLWWEDKARSRH</sequence>
<dbReference type="PANTHER" id="PTHR23537">
    <property type="match status" value="1"/>
</dbReference>
<dbReference type="AlphaFoldDB" id="A0A844ARN2"/>
<feature type="transmembrane region" description="Helical" evidence="1">
    <location>
        <begin position="50"/>
        <end position="68"/>
    </location>
</feature>
<feature type="transmembrane region" description="Helical" evidence="1">
    <location>
        <begin position="170"/>
        <end position="189"/>
    </location>
</feature>
<dbReference type="GO" id="GO:0005886">
    <property type="term" value="C:plasma membrane"/>
    <property type="evidence" value="ECO:0007669"/>
    <property type="project" value="TreeGrafter"/>
</dbReference>
<evidence type="ECO:0000256" key="1">
    <source>
        <dbReference type="SAM" id="Phobius"/>
    </source>
</evidence>
<keyword evidence="3" id="KW-1185">Reference proteome</keyword>
<feature type="transmembrane region" description="Helical" evidence="1">
    <location>
        <begin position="109"/>
        <end position="131"/>
    </location>
</feature>
<dbReference type="Gene3D" id="1.20.1250.20">
    <property type="entry name" value="MFS general substrate transporter like domains"/>
    <property type="match status" value="2"/>
</dbReference>
<dbReference type="PANTHER" id="PTHR23537:SF1">
    <property type="entry name" value="SUGAR TRANSPORTER"/>
    <property type="match status" value="1"/>
</dbReference>
<feature type="transmembrane region" description="Helical" evidence="1">
    <location>
        <begin position="210"/>
        <end position="229"/>
    </location>
</feature>
<comment type="caution">
    <text evidence="2">The sequence shown here is derived from an EMBL/GenBank/DDBJ whole genome shotgun (WGS) entry which is preliminary data.</text>
</comment>
<dbReference type="InterPro" id="IPR036259">
    <property type="entry name" value="MFS_trans_sf"/>
</dbReference>
<feature type="transmembrane region" description="Helical" evidence="1">
    <location>
        <begin position="80"/>
        <end position="103"/>
    </location>
</feature>
<protein>
    <submittedName>
        <fullName evidence="2">YbfB/YjiJ family MFS transporter</fullName>
    </submittedName>
</protein>
<dbReference type="RefSeq" id="WP_153584071.1">
    <property type="nucleotide sequence ID" value="NZ_WJBU01000005.1"/>
</dbReference>
<organism evidence="2 3">
    <name type="scientific">Caenimonas koreensis DSM 17982</name>
    <dbReference type="NCBI Taxonomy" id="1121255"/>
    <lineage>
        <taxon>Bacteria</taxon>
        <taxon>Pseudomonadati</taxon>
        <taxon>Pseudomonadota</taxon>
        <taxon>Betaproteobacteria</taxon>
        <taxon>Burkholderiales</taxon>
        <taxon>Comamonadaceae</taxon>
        <taxon>Caenimonas</taxon>
    </lineage>
</organism>
<dbReference type="Pfam" id="PF06779">
    <property type="entry name" value="MFS_4"/>
    <property type="match status" value="1"/>
</dbReference>
<feature type="transmembrane region" description="Helical" evidence="1">
    <location>
        <begin position="275"/>
        <end position="295"/>
    </location>
</feature>
<gene>
    <name evidence="2" type="ORF">GHT07_05520</name>
</gene>
<evidence type="ECO:0000313" key="3">
    <source>
        <dbReference type="Proteomes" id="UP000487350"/>
    </source>
</evidence>